<feature type="transmembrane region" description="Helical" evidence="5">
    <location>
        <begin position="324"/>
        <end position="352"/>
    </location>
</feature>
<gene>
    <name evidence="7" type="ORF">FOKN1_1298</name>
</gene>
<dbReference type="RefSeq" id="WP_157745420.1">
    <property type="nucleotide sequence ID" value="NZ_AP018052.1"/>
</dbReference>
<feature type="transmembrane region" description="Helical" evidence="5">
    <location>
        <begin position="201"/>
        <end position="218"/>
    </location>
</feature>
<accession>A0A1Z4VPY5</accession>
<dbReference type="Proteomes" id="UP000218765">
    <property type="component" value="Chromosome"/>
</dbReference>
<keyword evidence="8" id="KW-1185">Reference proteome</keyword>
<keyword evidence="4 5" id="KW-0472">Membrane</keyword>
<evidence type="ECO:0000256" key="1">
    <source>
        <dbReference type="ARBA" id="ARBA00004141"/>
    </source>
</evidence>
<organism evidence="7 8">
    <name type="scientific">Thiohalobacter thiocyanaticus</name>
    <dbReference type="NCBI Taxonomy" id="585455"/>
    <lineage>
        <taxon>Bacteria</taxon>
        <taxon>Pseudomonadati</taxon>
        <taxon>Pseudomonadota</taxon>
        <taxon>Gammaproteobacteria</taxon>
        <taxon>Thiohalobacterales</taxon>
        <taxon>Thiohalobacteraceae</taxon>
        <taxon>Thiohalobacter</taxon>
    </lineage>
</organism>
<feature type="transmembrane region" description="Helical" evidence="5">
    <location>
        <begin position="90"/>
        <end position="107"/>
    </location>
</feature>
<feature type="domain" description="O-antigen ligase-related" evidence="6">
    <location>
        <begin position="184"/>
        <end position="341"/>
    </location>
</feature>
<comment type="subcellular location">
    <subcellularLocation>
        <location evidence="1">Membrane</location>
        <topology evidence="1">Multi-pass membrane protein</topology>
    </subcellularLocation>
</comment>
<dbReference type="EMBL" id="AP018052">
    <property type="protein sequence ID" value="BAZ93696.1"/>
    <property type="molecule type" value="Genomic_DNA"/>
</dbReference>
<keyword evidence="3 5" id="KW-1133">Transmembrane helix</keyword>
<feature type="transmembrane region" description="Helical" evidence="5">
    <location>
        <begin position="153"/>
        <end position="169"/>
    </location>
</feature>
<feature type="transmembrane region" description="Helical" evidence="5">
    <location>
        <begin position="176"/>
        <end position="195"/>
    </location>
</feature>
<feature type="transmembrane region" description="Helical" evidence="5">
    <location>
        <begin position="230"/>
        <end position="248"/>
    </location>
</feature>
<keyword evidence="2 5" id="KW-0812">Transmembrane</keyword>
<feature type="transmembrane region" description="Helical" evidence="5">
    <location>
        <begin position="390"/>
        <end position="410"/>
    </location>
</feature>
<feature type="transmembrane region" description="Helical" evidence="5">
    <location>
        <begin position="20"/>
        <end position="40"/>
    </location>
</feature>
<proteinExistence type="predicted"/>
<dbReference type="OrthoDB" id="8667028at2"/>
<feature type="transmembrane region" description="Helical" evidence="5">
    <location>
        <begin position="52"/>
        <end position="70"/>
    </location>
</feature>
<feature type="transmembrane region" description="Helical" evidence="5">
    <location>
        <begin position="114"/>
        <end position="133"/>
    </location>
</feature>
<dbReference type="AlphaFoldDB" id="A0A1Z4VPY5"/>
<evidence type="ECO:0000256" key="2">
    <source>
        <dbReference type="ARBA" id="ARBA00022692"/>
    </source>
</evidence>
<dbReference type="PANTHER" id="PTHR37422:SF13">
    <property type="entry name" value="LIPOPOLYSACCHARIDE BIOSYNTHESIS PROTEIN PA4999-RELATED"/>
    <property type="match status" value="1"/>
</dbReference>
<evidence type="ECO:0000256" key="4">
    <source>
        <dbReference type="ARBA" id="ARBA00023136"/>
    </source>
</evidence>
<evidence type="ECO:0000256" key="5">
    <source>
        <dbReference type="SAM" id="Phobius"/>
    </source>
</evidence>
<evidence type="ECO:0000313" key="7">
    <source>
        <dbReference type="EMBL" id="BAZ93696.1"/>
    </source>
</evidence>
<dbReference type="Pfam" id="PF04932">
    <property type="entry name" value="Wzy_C"/>
    <property type="match status" value="1"/>
</dbReference>
<dbReference type="KEGG" id="ttc:FOKN1_1298"/>
<dbReference type="InterPro" id="IPR007016">
    <property type="entry name" value="O-antigen_ligase-rel_domated"/>
</dbReference>
<protein>
    <submittedName>
        <fullName evidence="7">O-antigen polymerase</fullName>
    </submittedName>
</protein>
<feature type="transmembrane region" description="Helical" evidence="5">
    <location>
        <begin position="364"/>
        <end position="384"/>
    </location>
</feature>
<evidence type="ECO:0000313" key="8">
    <source>
        <dbReference type="Proteomes" id="UP000218765"/>
    </source>
</evidence>
<dbReference type="InterPro" id="IPR051533">
    <property type="entry name" value="WaaL-like"/>
</dbReference>
<reference evidence="7 8" key="1">
    <citation type="submission" date="2017-05" db="EMBL/GenBank/DDBJ databases">
        <title>Thiocyanate degradation by Thiohalobacter thiocyanaticus FOKN1.</title>
        <authorList>
            <person name="Oshiki M."/>
            <person name="Fukushima T."/>
            <person name="Kawano S."/>
            <person name="Nakagawa J."/>
        </authorList>
    </citation>
    <scope>NUCLEOTIDE SEQUENCE [LARGE SCALE GENOMIC DNA]</scope>
    <source>
        <strain evidence="7 8">FOKN1</strain>
    </source>
</reference>
<evidence type="ECO:0000256" key="3">
    <source>
        <dbReference type="ARBA" id="ARBA00022989"/>
    </source>
</evidence>
<sequence>MDWSSRIGVAGLGLFAAGGFANQGVFYAGLLLMLLALSLRGRDFWRRARSRPFVWVSLALSGYITVNWLLAWRQGSAEWRPEILESGFDLLLAGGAFSLVVAYWLGAGPRRIRWVLGLGLAGLVLSLAVGFDWSRLEVVMGGRRELFGMGNGAALYAGAGLIGVLILLLTGRGRPLWLVPPALLLVVVLAIVVLWSQTRAVWFALAVILPALLLAMVWHGWRRGRGGRTLLLLLAGAGMLGTAIVYNADIVDKRLARVEGGFLAMLADDSAGLEGSGLRYRAPLWEQARELIGKRPWFGWGAGTSRMLISELDIKQSLTHYHNLYLQLLVELGAVGLVLFLLWVVTALKTFWPAGRRDERDFPLLLFLLAAMALFLLAGLFQIRHDDERGHFFLISFGALAVSRALYAGIAPATGRRPAQ</sequence>
<dbReference type="GO" id="GO:0016020">
    <property type="term" value="C:membrane"/>
    <property type="evidence" value="ECO:0007669"/>
    <property type="project" value="UniProtKB-SubCell"/>
</dbReference>
<evidence type="ECO:0000259" key="6">
    <source>
        <dbReference type="Pfam" id="PF04932"/>
    </source>
</evidence>
<dbReference type="PANTHER" id="PTHR37422">
    <property type="entry name" value="TEICHURONIC ACID BIOSYNTHESIS PROTEIN TUAE"/>
    <property type="match status" value="1"/>
</dbReference>
<name>A0A1Z4VPY5_9GAMM</name>